<gene>
    <name evidence="9" type="ORF">AMSG_06196</name>
</gene>
<evidence type="ECO:0000259" key="8">
    <source>
        <dbReference type="PROSITE" id="PS51192"/>
    </source>
</evidence>
<dbReference type="SUPFAM" id="SSF52540">
    <property type="entry name" value="P-loop containing nucleoside triphosphate hydrolases"/>
    <property type="match status" value="1"/>
</dbReference>
<dbReference type="GO" id="GO:0005524">
    <property type="term" value="F:ATP binding"/>
    <property type="evidence" value="ECO:0007669"/>
    <property type="project" value="UniProtKB-KW"/>
</dbReference>
<feature type="region of interest" description="Disordered" evidence="7">
    <location>
        <begin position="1263"/>
        <end position="1298"/>
    </location>
</feature>
<dbReference type="RefSeq" id="XP_013757377.1">
    <property type="nucleotide sequence ID" value="XM_013901923.1"/>
</dbReference>
<proteinExistence type="inferred from homology"/>
<dbReference type="Pfam" id="PF13086">
    <property type="entry name" value="AAA_11"/>
    <property type="match status" value="1"/>
</dbReference>
<reference evidence="9 10" key="1">
    <citation type="submission" date="2010-05" db="EMBL/GenBank/DDBJ databases">
        <title>The Genome Sequence of Thecamonas trahens ATCC 50062.</title>
        <authorList>
            <consortium name="The Broad Institute Genome Sequencing Platform"/>
            <person name="Russ C."/>
            <person name="Cuomo C."/>
            <person name="Shea T."/>
            <person name="Young S.K."/>
            <person name="Zeng Q."/>
            <person name="Koehrsen M."/>
            <person name="Haas B."/>
            <person name="Borodovsky M."/>
            <person name="Guigo R."/>
            <person name="Alvarado L."/>
            <person name="Berlin A."/>
            <person name="Bochicchio J."/>
            <person name="Borenstein D."/>
            <person name="Chapman S."/>
            <person name="Chen Z."/>
            <person name="Freedman E."/>
            <person name="Gellesch M."/>
            <person name="Goldberg J."/>
            <person name="Griggs A."/>
            <person name="Gujja S."/>
            <person name="Heilman E."/>
            <person name="Heiman D."/>
            <person name="Hepburn T."/>
            <person name="Howarth C."/>
            <person name="Jen D."/>
            <person name="Larson L."/>
            <person name="Mehta T."/>
            <person name="Park D."/>
            <person name="Pearson M."/>
            <person name="Roberts A."/>
            <person name="Saif S."/>
            <person name="Shenoy N."/>
            <person name="Sisk P."/>
            <person name="Stolte C."/>
            <person name="Sykes S."/>
            <person name="Thomson T."/>
            <person name="Walk T."/>
            <person name="White J."/>
            <person name="Yandava C."/>
            <person name="Burger G."/>
            <person name="Gray M.W."/>
            <person name="Holland P.W.H."/>
            <person name="King N."/>
            <person name="Lang F.B.F."/>
            <person name="Roger A.J."/>
            <person name="Ruiz-Trillo I."/>
            <person name="Lander E."/>
            <person name="Nusbaum C."/>
        </authorList>
    </citation>
    <scope>NUCLEOTIDE SEQUENCE [LARGE SCALE GENOMIC DNA]</scope>
    <source>
        <strain evidence="9 10">ATCC 50062</strain>
    </source>
</reference>
<keyword evidence="10" id="KW-1185">Reference proteome</keyword>
<feature type="compositionally biased region" description="Polar residues" evidence="7">
    <location>
        <begin position="622"/>
        <end position="641"/>
    </location>
</feature>
<feature type="compositionally biased region" description="Acidic residues" evidence="7">
    <location>
        <begin position="1274"/>
        <end position="1285"/>
    </location>
</feature>
<dbReference type="InterPro" id="IPR027417">
    <property type="entry name" value="P-loop_NTPase"/>
</dbReference>
<dbReference type="PROSITE" id="PS51192">
    <property type="entry name" value="HELICASE_ATP_BIND_1"/>
    <property type="match status" value="1"/>
</dbReference>
<dbReference type="OrthoDB" id="6513042at2759"/>
<sequence>MSSSVDDLVVPISAMAIFSDHGCAAKLKESAHGGRAGDEVSEPDPLVAAVRQHGLAAAGTDVFDGVDVEMEVDNECMDDGALTILAAGVIHVSIYTDTDKEKSHSFPGGGDLYLANLKFEHMPEHAIKAGRYFASKWEPDFVVLCKRGSKVEITVCDAKASSVSKASHIVQVSVYAKLLEAMVKLIKVESNGCMVSLSELVSFSDTGLVWRPNGVDTFSLKAMWPMVEDEIAAGAMPLAALTCRELAIANDSIIKVPYISGHDADKIRRVHGGDEGSFTFALEKKLVPDAFSDAYEHKKAVVLGQHVRSTLLPAGSESCFTVAVTILREPQKDGAYGWCVFDGHGIPFATVPYSGDFVPLDSRATASLSEAHKELVVALAGVLRDKVHAQVVVPTQHERDLLFHVVKTTLAKAKPGSELAVAAKFLVTNLVRNIDAAEFTTDFNPLVGLEGKQIEAASEAMEASMAPVVVVLEAAVRELVALPVPGIYLLSDMVTYLVAAGNLALDPDFASECALYQMCSSGQFGGAKKVLLARTRALLLVLAGLRELSEGSPFVHSPPRLVPWSSITPGAPGVLDQAAFHVRMELATGLWSARTKRLQTLGGKLSGVPSPEPPTALGESTYPETLSQGAAPAQHQSGNTLPNSTVPQAELPAPTLPRVIMGNVVGIRPVCNATSTLEIEVTHGHEHVRKDKLRSRLVYPRMLAGENSLFKDALHVNKAKMTSLVDLSLASAGIGSTNPEEGNILMKFPRHPHLENLKCGVPVVIEPRVIDFASAKILAQTAKGVEENHVFVELVQDPKEWMAGEALPVLGLDTEISELVDSSGLDESQKNVIKRVLSTESGKLTVCHGPPGTGKTQVIVQLMMMAADLACKSGKKLRILYMAATNNPLDDGLKKVQQALKRKGGLATKVKAAKLRSQLPIGNHKVVIMFATPYKAATLFERSMHKVDLLIVEEASQLPVTMGILGLAQLKPEGRLLVVGDHKQLPPVLSCKPIEPAAVPLATSLLECVVRNDNNEPFLVSEPKVGDSKCDYLLSLKTNYRTNKVLGHFHAEHYTNYQNANGLSDNDGQLWDDNLLASGLDSSVVGVKLSQEIAATPEAAAAAEAKAVVQVVSSIAAAATASLKGEIMIVTPFRAQRAKVLAELKAAVSTDDFKWLGEVVDTAEVTQGREAALVIVCCAFTAEYMARRAEFVYSVRRLNVATSRAKRKVVVIFTDALLKPPLQSLVKKDTQDGHAYISRLLRSGSVVDAENLESLPAGRKITLDRSRKRSREDGEWDDADADADDSWVAGPSLKRSKP</sequence>
<dbReference type="eggNOG" id="KOG1805">
    <property type="taxonomic scope" value="Eukaryota"/>
</dbReference>
<keyword evidence="4" id="KW-0347">Helicase</keyword>
<evidence type="ECO:0000256" key="1">
    <source>
        <dbReference type="ARBA" id="ARBA00007913"/>
    </source>
</evidence>
<dbReference type="PANTHER" id="PTHR43788">
    <property type="entry name" value="DNA2/NAM7 HELICASE FAMILY MEMBER"/>
    <property type="match status" value="1"/>
</dbReference>
<dbReference type="OMA" id="DFASECA"/>
<evidence type="ECO:0000256" key="4">
    <source>
        <dbReference type="ARBA" id="ARBA00022806"/>
    </source>
</evidence>
<evidence type="ECO:0000256" key="5">
    <source>
        <dbReference type="ARBA" id="ARBA00022840"/>
    </source>
</evidence>
<protein>
    <recommendedName>
        <fullName evidence="8">Helicase ATP-binding domain-containing protein</fullName>
    </recommendedName>
</protein>
<dbReference type="InterPro" id="IPR050534">
    <property type="entry name" value="Coronavir_polyprotein_1ab"/>
</dbReference>
<evidence type="ECO:0000256" key="2">
    <source>
        <dbReference type="ARBA" id="ARBA00022741"/>
    </source>
</evidence>
<keyword evidence="5" id="KW-0067">ATP-binding</keyword>
<dbReference type="InterPro" id="IPR041677">
    <property type="entry name" value="DNA2/NAM7_AAA_11"/>
</dbReference>
<dbReference type="InterPro" id="IPR014001">
    <property type="entry name" value="Helicase_ATP-bd"/>
</dbReference>
<evidence type="ECO:0000313" key="9">
    <source>
        <dbReference type="EMBL" id="KNC49896.1"/>
    </source>
</evidence>
<keyword evidence="3" id="KW-0378">Hydrolase</keyword>
<evidence type="ECO:0000256" key="7">
    <source>
        <dbReference type="SAM" id="MobiDB-lite"/>
    </source>
</evidence>
<feature type="domain" description="Helicase ATP-binding" evidence="8">
    <location>
        <begin position="836"/>
        <end position="988"/>
    </location>
</feature>
<dbReference type="Gene3D" id="3.40.50.300">
    <property type="entry name" value="P-loop containing nucleotide triphosphate hydrolases"/>
    <property type="match status" value="2"/>
</dbReference>
<name>A0A0L0DCP6_THETB</name>
<accession>A0A0L0DCP6</accession>
<dbReference type="GeneID" id="25565418"/>
<feature type="region of interest" description="Disordered" evidence="7">
    <location>
        <begin position="602"/>
        <end position="641"/>
    </location>
</feature>
<dbReference type="InterPro" id="IPR041679">
    <property type="entry name" value="DNA2/NAM7-like_C"/>
</dbReference>
<dbReference type="PANTHER" id="PTHR43788:SF8">
    <property type="entry name" value="DNA-BINDING PROTEIN SMUBP-2"/>
    <property type="match status" value="1"/>
</dbReference>
<comment type="catalytic activity">
    <reaction evidence="6">
        <text>ATP + H2O = ADP + phosphate + H(+)</text>
        <dbReference type="Rhea" id="RHEA:13065"/>
        <dbReference type="ChEBI" id="CHEBI:15377"/>
        <dbReference type="ChEBI" id="CHEBI:15378"/>
        <dbReference type="ChEBI" id="CHEBI:30616"/>
        <dbReference type="ChEBI" id="CHEBI:43474"/>
        <dbReference type="ChEBI" id="CHEBI:456216"/>
        <dbReference type="EC" id="3.6.4.12"/>
    </reaction>
    <physiologicalReaction direction="left-to-right" evidence="6">
        <dbReference type="Rhea" id="RHEA:13066"/>
    </physiologicalReaction>
</comment>
<comment type="similarity">
    <text evidence="1">Belongs to the DNA2/NAM7 helicase family.</text>
</comment>
<feature type="compositionally biased region" description="Basic and acidic residues" evidence="7">
    <location>
        <begin position="1263"/>
        <end position="1273"/>
    </location>
</feature>
<organism evidence="9 10">
    <name type="scientific">Thecamonas trahens ATCC 50062</name>
    <dbReference type="NCBI Taxonomy" id="461836"/>
    <lineage>
        <taxon>Eukaryota</taxon>
        <taxon>Apusozoa</taxon>
        <taxon>Apusomonadida</taxon>
        <taxon>Apusomonadidae</taxon>
        <taxon>Thecamonas</taxon>
    </lineage>
</organism>
<evidence type="ECO:0000256" key="6">
    <source>
        <dbReference type="ARBA" id="ARBA00048432"/>
    </source>
</evidence>
<dbReference type="Pfam" id="PF13087">
    <property type="entry name" value="AAA_12"/>
    <property type="match status" value="1"/>
</dbReference>
<dbReference type="GO" id="GO:0043139">
    <property type="term" value="F:5'-3' DNA helicase activity"/>
    <property type="evidence" value="ECO:0007669"/>
    <property type="project" value="TreeGrafter"/>
</dbReference>
<dbReference type="GO" id="GO:0016787">
    <property type="term" value="F:hydrolase activity"/>
    <property type="evidence" value="ECO:0007669"/>
    <property type="project" value="UniProtKB-KW"/>
</dbReference>
<dbReference type="Proteomes" id="UP000054408">
    <property type="component" value="Unassembled WGS sequence"/>
</dbReference>
<evidence type="ECO:0000256" key="3">
    <source>
        <dbReference type="ARBA" id="ARBA00022801"/>
    </source>
</evidence>
<keyword evidence="2" id="KW-0547">Nucleotide-binding</keyword>
<evidence type="ECO:0000313" key="10">
    <source>
        <dbReference type="Proteomes" id="UP000054408"/>
    </source>
</evidence>
<dbReference type="EMBL" id="GL349458">
    <property type="protein sequence ID" value="KNC49896.1"/>
    <property type="molecule type" value="Genomic_DNA"/>
</dbReference>
<dbReference type="STRING" id="461836.A0A0L0DCP6"/>